<keyword evidence="3" id="KW-1185">Reference proteome</keyword>
<feature type="region of interest" description="Disordered" evidence="1">
    <location>
        <begin position="130"/>
        <end position="172"/>
    </location>
</feature>
<comment type="caution">
    <text evidence="2">The sequence shown here is derived from an EMBL/GenBank/DDBJ whole genome shotgun (WGS) entry which is preliminary data.</text>
</comment>
<dbReference type="EMBL" id="JAGDFL010000830">
    <property type="protein sequence ID" value="KAG7380940.1"/>
    <property type="molecule type" value="Genomic_DNA"/>
</dbReference>
<feature type="compositionally biased region" description="Acidic residues" evidence="1">
    <location>
        <begin position="163"/>
        <end position="172"/>
    </location>
</feature>
<feature type="compositionally biased region" description="Basic and acidic residues" evidence="1">
    <location>
        <begin position="152"/>
        <end position="162"/>
    </location>
</feature>
<gene>
    <name evidence="2" type="ORF">PHYBOEH_011278</name>
</gene>
<accession>A0A8T1VLA7</accession>
<dbReference type="AlphaFoldDB" id="A0A8T1VLA7"/>
<proteinExistence type="predicted"/>
<name>A0A8T1VLA7_9STRA</name>
<reference evidence="2" key="1">
    <citation type="submission" date="2021-02" db="EMBL/GenBank/DDBJ databases">
        <authorList>
            <person name="Palmer J.M."/>
        </authorList>
    </citation>
    <scope>NUCLEOTIDE SEQUENCE</scope>
    <source>
        <strain evidence="2">SCRP23</strain>
    </source>
</reference>
<organism evidence="2 3">
    <name type="scientific">Phytophthora boehmeriae</name>
    <dbReference type="NCBI Taxonomy" id="109152"/>
    <lineage>
        <taxon>Eukaryota</taxon>
        <taxon>Sar</taxon>
        <taxon>Stramenopiles</taxon>
        <taxon>Oomycota</taxon>
        <taxon>Peronosporomycetes</taxon>
        <taxon>Peronosporales</taxon>
        <taxon>Peronosporaceae</taxon>
        <taxon>Phytophthora</taxon>
    </lineage>
</organism>
<dbReference type="Proteomes" id="UP000693981">
    <property type="component" value="Unassembled WGS sequence"/>
</dbReference>
<evidence type="ECO:0000313" key="3">
    <source>
        <dbReference type="Proteomes" id="UP000693981"/>
    </source>
</evidence>
<evidence type="ECO:0000313" key="2">
    <source>
        <dbReference type="EMBL" id="KAG7380940.1"/>
    </source>
</evidence>
<protein>
    <submittedName>
        <fullName evidence="2">Uncharacterized protein</fullName>
    </submittedName>
</protein>
<sequence length="172" mass="19019">MDPFFNQLKRDLSKEDGAFDNYFKAYKMLIRFELLYGPNAVLDGARSRLYYAQQEYEQMAEVVTDALNRLRAECQRRLEALPQQVADELAREACSDGGYNDVSMDDGDDEGKVGPSLRTLAMTELKEEGATFTSRQLTFGPDIGSSGGSGSKETEDSVHSSDDAEDAMANDG</sequence>
<evidence type="ECO:0000256" key="1">
    <source>
        <dbReference type="SAM" id="MobiDB-lite"/>
    </source>
</evidence>